<sequence length="125" mass="14214">MSLLTSNYSNTHLHQELPPITASNRRRDRQRERLVIIHVGVEARAHHTLRVFLRKDGESVCEGEGTVVKSLYQTISELVYVYSGEPKGRGERHQRVGGFDEVMPSVREFLPISALWICVTAICVK</sequence>
<keyword evidence="2" id="KW-1185">Reference proteome</keyword>
<evidence type="ECO:0000313" key="2">
    <source>
        <dbReference type="Proteomes" id="UP000319801"/>
    </source>
</evidence>
<dbReference type="Proteomes" id="UP000319801">
    <property type="component" value="Unassembled WGS sequence"/>
</dbReference>
<dbReference type="AlphaFoldDB" id="A0A556TYL0"/>
<name>A0A556TYL0_BAGYA</name>
<evidence type="ECO:0000313" key="1">
    <source>
        <dbReference type="EMBL" id="TSL28298.1"/>
    </source>
</evidence>
<comment type="caution">
    <text evidence="1">The sequence shown here is derived from an EMBL/GenBank/DDBJ whole genome shotgun (WGS) entry which is preliminary data.</text>
</comment>
<accession>A0A556TYL0</accession>
<dbReference type="EMBL" id="VCAZ01000029">
    <property type="protein sequence ID" value="TSL28298.1"/>
    <property type="molecule type" value="Genomic_DNA"/>
</dbReference>
<proteinExistence type="predicted"/>
<organism evidence="1 2">
    <name type="scientific">Bagarius yarrelli</name>
    <name type="common">Goonch</name>
    <name type="synonym">Bagrus yarrelli</name>
    <dbReference type="NCBI Taxonomy" id="175774"/>
    <lineage>
        <taxon>Eukaryota</taxon>
        <taxon>Metazoa</taxon>
        <taxon>Chordata</taxon>
        <taxon>Craniata</taxon>
        <taxon>Vertebrata</taxon>
        <taxon>Euteleostomi</taxon>
        <taxon>Actinopterygii</taxon>
        <taxon>Neopterygii</taxon>
        <taxon>Teleostei</taxon>
        <taxon>Ostariophysi</taxon>
        <taxon>Siluriformes</taxon>
        <taxon>Sisoridae</taxon>
        <taxon>Sisorinae</taxon>
        <taxon>Bagarius</taxon>
    </lineage>
</organism>
<reference evidence="1 2" key="1">
    <citation type="journal article" date="2019" name="Genome Biol. Evol.">
        <title>Whole-Genome Sequencing of the Giant Devil Catfish, Bagarius yarrelli.</title>
        <authorList>
            <person name="Jiang W."/>
            <person name="Lv Y."/>
            <person name="Cheng L."/>
            <person name="Yang K."/>
            <person name="Chao B."/>
            <person name="Wang X."/>
            <person name="Li Y."/>
            <person name="Pan X."/>
            <person name="You X."/>
            <person name="Zhang Y."/>
            <person name="Yang J."/>
            <person name="Li J."/>
            <person name="Zhang X."/>
            <person name="Liu S."/>
            <person name="Sun C."/>
            <person name="Yang J."/>
            <person name="Shi Q."/>
        </authorList>
    </citation>
    <scope>NUCLEOTIDE SEQUENCE [LARGE SCALE GENOMIC DNA]</scope>
    <source>
        <strain evidence="1">JWS20170419001</strain>
        <tissue evidence="1">Muscle</tissue>
    </source>
</reference>
<gene>
    <name evidence="1" type="ORF">Baya_5813</name>
</gene>
<protein>
    <submittedName>
        <fullName evidence="1">Uncharacterized protein</fullName>
    </submittedName>
</protein>